<keyword evidence="14" id="KW-1185">Reference proteome</keyword>
<keyword evidence="8" id="KW-0406">Ion transport</keyword>
<dbReference type="InterPro" id="IPR045095">
    <property type="entry name" value="ACDP"/>
</dbReference>
<dbReference type="Pfam" id="PF25562">
    <property type="entry name" value="CNBH_CNNM2_C"/>
    <property type="match status" value="1"/>
</dbReference>
<dbReference type="Gene3D" id="3.10.580.10">
    <property type="entry name" value="CBS-domain"/>
    <property type="match status" value="1"/>
</dbReference>
<organism evidence="13 14">
    <name type="scientific">Henosepilachna vigintioctopunctata</name>
    <dbReference type="NCBI Taxonomy" id="420089"/>
    <lineage>
        <taxon>Eukaryota</taxon>
        <taxon>Metazoa</taxon>
        <taxon>Ecdysozoa</taxon>
        <taxon>Arthropoda</taxon>
        <taxon>Hexapoda</taxon>
        <taxon>Insecta</taxon>
        <taxon>Pterygota</taxon>
        <taxon>Neoptera</taxon>
        <taxon>Endopterygota</taxon>
        <taxon>Coleoptera</taxon>
        <taxon>Polyphaga</taxon>
        <taxon>Cucujiformia</taxon>
        <taxon>Coccinelloidea</taxon>
        <taxon>Coccinellidae</taxon>
        <taxon>Epilachninae</taxon>
        <taxon>Epilachnini</taxon>
        <taxon>Henosepilachna</taxon>
    </lineage>
</organism>
<reference evidence="13 14" key="1">
    <citation type="submission" date="2023-03" db="EMBL/GenBank/DDBJ databases">
        <title>Genome insight into feeding habits of ladybird beetles.</title>
        <authorList>
            <person name="Li H.-S."/>
            <person name="Huang Y.-H."/>
            <person name="Pang H."/>
        </authorList>
    </citation>
    <scope>NUCLEOTIDE SEQUENCE [LARGE SCALE GENOMIC DNA]</scope>
    <source>
        <strain evidence="13">SYSU_2023b</strain>
        <tissue evidence="13">Whole body</tissue>
    </source>
</reference>
<evidence type="ECO:0000256" key="8">
    <source>
        <dbReference type="ARBA" id="ARBA00023065"/>
    </source>
</evidence>
<dbReference type="InterPro" id="IPR046342">
    <property type="entry name" value="CBS_dom_sf"/>
</dbReference>
<gene>
    <name evidence="13" type="ORF">WA026_005760</name>
</gene>
<keyword evidence="9" id="KW-0129">CBS domain</keyword>
<evidence type="ECO:0000256" key="5">
    <source>
        <dbReference type="ARBA" id="ARBA00022692"/>
    </source>
</evidence>
<dbReference type="InterPro" id="IPR018490">
    <property type="entry name" value="cNMP-bd_dom_sf"/>
</dbReference>
<dbReference type="PROSITE" id="PS50042">
    <property type="entry name" value="CNMP_BINDING_3"/>
    <property type="match status" value="1"/>
</dbReference>
<evidence type="ECO:0000313" key="14">
    <source>
        <dbReference type="Proteomes" id="UP001431783"/>
    </source>
</evidence>
<keyword evidence="4" id="KW-1003">Cell membrane</keyword>
<proteinExistence type="inferred from homology"/>
<dbReference type="SUPFAM" id="SSF51206">
    <property type="entry name" value="cAMP-binding domain-like"/>
    <property type="match status" value="1"/>
</dbReference>
<dbReference type="Proteomes" id="UP001431783">
    <property type="component" value="Unassembled WGS sequence"/>
</dbReference>
<evidence type="ECO:0000256" key="4">
    <source>
        <dbReference type="ARBA" id="ARBA00022475"/>
    </source>
</evidence>
<evidence type="ECO:0000256" key="2">
    <source>
        <dbReference type="ARBA" id="ARBA00010484"/>
    </source>
</evidence>
<feature type="compositionally biased region" description="Polar residues" evidence="11">
    <location>
        <begin position="402"/>
        <end position="442"/>
    </location>
</feature>
<name>A0AAW1TXD4_9CUCU</name>
<sequence>MIKKANEVTTGVNDLDKDEVNIISGALELRKKTVSEVMTKIEDVFMLDYEAVLDFGTVSEIMKSGFSRIPVFEGNRQNIVTMLYIKDLAFVDPDDNTPLKTLCQFYQNPCNFVFEDVTLDVMFKIFKEGNKGHMAFVHRVNNEGEGDPFYETIGLITLEDVIEELIQAEIMDETDVFTDNRSKRKRIADRTRQDFSIFADRKTDSYKIRISPQLTLAAYQFLSTSVESFHPNVISETISKRLLKQDIVCLIKKNKNWRTDPACVIYQQGKSADYFVLILEGRVEVTVGKENLTFEGGPFTYFGTQALIQTIGVAESPSIPTSTLGSLESLNIDSLLKHSFQPDYTVRACTEVLYLHIKRSLYLAAKRATLMEKSQRDNNQSGEQFDEEVDKLLHSMDDEGSTGATTPRKTSKNVIQQQGELENATPKNTSPRNPSIFSNTSPPKDLNGRLTSVELHHELDKEEEVSLLPHKS</sequence>
<dbReference type="InterPro" id="IPR000595">
    <property type="entry name" value="cNMP-bd_dom"/>
</dbReference>
<keyword evidence="7" id="KW-1133">Transmembrane helix</keyword>
<keyword evidence="10" id="KW-0472">Membrane</keyword>
<evidence type="ECO:0000256" key="9">
    <source>
        <dbReference type="ARBA" id="ARBA00023122"/>
    </source>
</evidence>
<keyword evidence="6" id="KW-0677">Repeat</keyword>
<comment type="subcellular location">
    <subcellularLocation>
        <location evidence="1">Cell membrane</location>
        <topology evidence="1">Multi-pass membrane protein</topology>
    </subcellularLocation>
</comment>
<dbReference type="PANTHER" id="PTHR12064">
    <property type="entry name" value="METAL TRANSPORTER CNNM"/>
    <property type="match status" value="1"/>
</dbReference>
<evidence type="ECO:0000256" key="7">
    <source>
        <dbReference type="ARBA" id="ARBA00022989"/>
    </source>
</evidence>
<dbReference type="CDD" id="cd04590">
    <property type="entry name" value="CBS_pair_CorC_HlyC_assoc"/>
    <property type="match status" value="1"/>
</dbReference>
<keyword evidence="5" id="KW-0812">Transmembrane</keyword>
<dbReference type="GO" id="GO:0006811">
    <property type="term" value="P:monoatomic ion transport"/>
    <property type="evidence" value="ECO:0007669"/>
    <property type="project" value="UniProtKB-KW"/>
</dbReference>
<evidence type="ECO:0000259" key="12">
    <source>
        <dbReference type="PROSITE" id="PS50042"/>
    </source>
</evidence>
<evidence type="ECO:0000256" key="11">
    <source>
        <dbReference type="SAM" id="MobiDB-lite"/>
    </source>
</evidence>
<accession>A0AAW1TXD4</accession>
<dbReference type="GO" id="GO:0005886">
    <property type="term" value="C:plasma membrane"/>
    <property type="evidence" value="ECO:0007669"/>
    <property type="project" value="UniProtKB-SubCell"/>
</dbReference>
<protein>
    <recommendedName>
        <fullName evidence="12">Cyclic nucleotide-binding domain-containing protein</fullName>
    </recommendedName>
</protein>
<dbReference type="InterPro" id="IPR044751">
    <property type="entry name" value="Ion_transp-like_CBS"/>
</dbReference>
<keyword evidence="3" id="KW-0813">Transport</keyword>
<dbReference type="Gene3D" id="2.60.120.10">
    <property type="entry name" value="Jelly Rolls"/>
    <property type="match status" value="1"/>
</dbReference>
<evidence type="ECO:0000256" key="10">
    <source>
        <dbReference type="ARBA" id="ARBA00023136"/>
    </source>
</evidence>
<dbReference type="SUPFAM" id="SSF54631">
    <property type="entry name" value="CBS-domain pair"/>
    <property type="match status" value="1"/>
</dbReference>
<dbReference type="FunFam" id="3.10.580.10:FF:000001">
    <property type="entry name" value="Putative metal transporter CNNM3 isoform 2"/>
    <property type="match status" value="1"/>
</dbReference>
<dbReference type="InterPro" id="IPR014710">
    <property type="entry name" value="RmlC-like_jellyroll"/>
</dbReference>
<evidence type="ECO:0000256" key="3">
    <source>
        <dbReference type="ARBA" id="ARBA00022448"/>
    </source>
</evidence>
<comment type="caution">
    <text evidence="13">The sequence shown here is derived from an EMBL/GenBank/DDBJ whole genome shotgun (WGS) entry which is preliminary data.</text>
</comment>
<evidence type="ECO:0000256" key="1">
    <source>
        <dbReference type="ARBA" id="ARBA00004651"/>
    </source>
</evidence>
<dbReference type="GO" id="GO:0022857">
    <property type="term" value="F:transmembrane transporter activity"/>
    <property type="evidence" value="ECO:0007669"/>
    <property type="project" value="TreeGrafter"/>
</dbReference>
<evidence type="ECO:0000313" key="13">
    <source>
        <dbReference type="EMBL" id="KAK9874943.1"/>
    </source>
</evidence>
<dbReference type="GO" id="GO:0010960">
    <property type="term" value="P:magnesium ion homeostasis"/>
    <property type="evidence" value="ECO:0007669"/>
    <property type="project" value="InterPro"/>
</dbReference>
<feature type="region of interest" description="Disordered" evidence="11">
    <location>
        <begin position="396"/>
        <end position="449"/>
    </location>
</feature>
<dbReference type="EMBL" id="JARQZJ010000032">
    <property type="protein sequence ID" value="KAK9874943.1"/>
    <property type="molecule type" value="Genomic_DNA"/>
</dbReference>
<feature type="domain" description="Cyclic nucleotide-binding" evidence="12">
    <location>
        <begin position="265"/>
        <end position="341"/>
    </location>
</feature>
<comment type="similarity">
    <text evidence="2">Belongs to the ACDP family.</text>
</comment>
<evidence type="ECO:0000256" key="6">
    <source>
        <dbReference type="ARBA" id="ARBA00022737"/>
    </source>
</evidence>
<dbReference type="PANTHER" id="PTHR12064:SF94">
    <property type="entry name" value="UNEXTENDED PROTEIN"/>
    <property type="match status" value="1"/>
</dbReference>
<dbReference type="AlphaFoldDB" id="A0AAW1TXD4"/>